<proteinExistence type="predicted"/>
<evidence type="ECO:0000313" key="3">
    <source>
        <dbReference type="Proteomes" id="UP000245506"/>
    </source>
</evidence>
<dbReference type="InterPro" id="IPR021677">
    <property type="entry name" value="DUF2986"/>
</dbReference>
<dbReference type="Pfam" id="PF11661">
    <property type="entry name" value="DUF2986"/>
    <property type="match status" value="1"/>
</dbReference>
<sequence length="59" mass="6490">MNHRKKGNLILKARAKKAHAKLVPKKKSSYVSKADRAKLEAEEKAVADQETASDSNTQA</sequence>
<dbReference type="AlphaFoldDB" id="A0A317CBS4"/>
<feature type="compositionally biased region" description="Basic residues" evidence="1">
    <location>
        <begin position="16"/>
        <end position="28"/>
    </location>
</feature>
<evidence type="ECO:0000256" key="1">
    <source>
        <dbReference type="SAM" id="MobiDB-lite"/>
    </source>
</evidence>
<dbReference type="Proteomes" id="UP000245506">
    <property type="component" value="Unassembled WGS sequence"/>
</dbReference>
<evidence type="ECO:0000313" key="2">
    <source>
        <dbReference type="EMBL" id="PWQ93532.1"/>
    </source>
</evidence>
<gene>
    <name evidence="2" type="ORF">DKT75_18100</name>
</gene>
<dbReference type="RefSeq" id="WP_109825413.1">
    <property type="nucleotide sequence ID" value="NZ_QGKL01000042.1"/>
</dbReference>
<reference evidence="2 3" key="1">
    <citation type="submission" date="2018-05" db="EMBL/GenBank/DDBJ databases">
        <title>Leucothrix arctica sp. nov., isolated from Arctic seawater.</title>
        <authorList>
            <person name="Choi A."/>
            <person name="Baek K."/>
        </authorList>
    </citation>
    <scope>NUCLEOTIDE SEQUENCE [LARGE SCALE GENOMIC DNA]</scope>
    <source>
        <strain evidence="2 3">IMCC9719</strain>
    </source>
</reference>
<feature type="region of interest" description="Disordered" evidence="1">
    <location>
        <begin position="16"/>
        <end position="37"/>
    </location>
</feature>
<accession>A0A317CBS4</accession>
<keyword evidence="3" id="KW-1185">Reference proteome</keyword>
<comment type="caution">
    <text evidence="2">The sequence shown here is derived from an EMBL/GenBank/DDBJ whole genome shotgun (WGS) entry which is preliminary data.</text>
</comment>
<dbReference type="EMBL" id="QGKL01000042">
    <property type="protein sequence ID" value="PWQ93532.1"/>
    <property type="molecule type" value="Genomic_DNA"/>
</dbReference>
<protein>
    <submittedName>
        <fullName evidence="2">DUF2986 domain-containing protein</fullName>
    </submittedName>
</protein>
<organism evidence="2 3">
    <name type="scientific">Leucothrix arctica</name>
    <dbReference type="NCBI Taxonomy" id="1481894"/>
    <lineage>
        <taxon>Bacteria</taxon>
        <taxon>Pseudomonadati</taxon>
        <taxon>Pseudomonadota</taxon>
        <taxon>Gammaproteobacteria</taxon>
        <taxon>Thiotrichales</taxon>
        <taxon>Thiotrichaceae</taxon>
        <taxon>Leucothrix</taxon>
    </lineage>
</organism>
<name>A0A317CBS4_9GAMM</name>